<keyword evidence="4" id="KW-0812">Transmembrane</keyword>
<dbReference type="Gene3D" id="1.10.10.10">
    <property type="entry name" value="Winged helix-like DNA-binding domain superfamily/Winged helix DNA-binding domain"/>
    <property type="match status" value="1"/>
</dbReference>
<dbReference type="CDD" id="cd06170">
    <property type="entry name" value="LuxR_C_like"/>
    <property type="match status" value="1"/>
</dbReference>
<dbReference type="PANTHER" id="PTHR44688">
    <property type="entry name" value="DNA-BINDING TRANSCRIPTIONAL ACTIVATOR DEVR_DOSR"/>
    <property type="match status" value="1"/>
</dbReference>
<dbReference type="eggNOG" id="COG2197">
    <property type="taxonomic scope" value="Bacteria"/>
</dbReference>
<dbReference type="Proteomes" id="UP000002029">
    <property type="component" value="Chromosome"/>
</dbReference>
<feature type="domain" description="HTH luxR-type" evidence="5">
    <location>
        <begin position="109"/>
        <end position="169"/>
    </location>
</feature>
<keyword evidence="4" id="KW-1133">Transmembrane helix</keyword>
<keyword evidence="1" id="KW-0805">Transcription regulation</keyword>
<dbReference type="KEGG" id="sro:Sros_4948"/>
<keyword evidence="3" id="KW-0804">Transcription</keyword>
<dbReference type="GO" id="GO:0046983">
    <property type="term" value="F:protein dimerization activity"/>
    <property type="evidence" value="ECO:0007669"/>
    <property type="project" value="InterPro"/>
</dbReference>
<organism evidence="6 7">
    <name type="scientific">Streptosporangium roseum (strain ATCC 12428 / DSM 43021 / JCM 3005 / KCTC 9067 / NCIMB 10171 / NRRL 2505 / NI 9100)</name>
    <dbReference type="NCBI Taxonomy" id="479432"/>
    <lineage>
        <taxon>Bacteria</taxon>
        <taxon>Bacillati</taxon>
        <taxon>Actinomycetota</taxon>
        <taxon>Actinomycetes</taxon>
        <taxon>Streptosporangiales</taxon>
        <taxon>Streptosporangiaceae</taxon>
        <taxon>Streptosporangium</taxon>
    </lineage>
</organism>
<name>D2B715_STRRD</name>
<evidence type="ECO:0000313" key="6">
    <source>
        <dbReference type="EMBL" id="ACZ87753.1"/>
    </source>
</evidence>
<dbReference type="GO" id="GO:0006355">
    <property type="term" value="P:regulation of DNA-templated transcription"/>
    <property type="evidence" value="ECO:0007669"/>
    <property type="project" value="InterPro"/>
</dbReference>
<protein>
    <submittedName>
        <fullName evidence="6">Response regulator receiver protein</fullName>
    </submittedName>
</protein>
<dbReference type="PROSITE" id="PS50043">
    <property type="entry name" value="HTH_LUXR_2"/>
    <property type="match status" value="1"/>
</dbReference>
<keyword evidence="7" id="KW-1185">Reference proteome</keyword>
<dbReference type="EMBL" id="CP001814">
    <property type="protein sequence ID" value="ACZ87753.1"/>
    <property type="molecule type" value="Genomic_DNA"/>
</dbReference>
<dbReference type="InterPro" id="IPR000792">
    <property type="entry name" value="Tscrpt_reg_LuxR_C"/>
</dbReference>
<evidence type="ECO:0000256" key="3">
    <source>
        <dbReference type="ARBA" id="ARBA00023163"/>
    </source>
</evidence>
<gene>
    <name evidence="6" type="ordered locus">Sros_4948</name>
</gene>
<evidence type="ECO:0000256" key="4">
    <source>
        <dbReference type="SAM" id="Phobius"/>
    </source>
</evidence>
<dbReference type="STRING" id="479432.Sros_4948"/>
<dbReference type="AlphaFoldDB" id="D2B715"/>
<sequence>MNSSARSKSPASGQLVSFHVAIIAVQTLTIGGGHILGIRVEERQRRYRKALADLAAALEENAGLHAQLMTQAREAGVLDERQRMAREIHDTLAQGLTGIIPQLRRPVRATLTDREMQVLTLVADGASNRQAAAKLFISEASIKTHLLHIYDKLDVRYRAAAVGEAYRRGLLS</sequence>
<proteinExistence type="predicted"/>
<evidence type="ECO:0000256" key="2">
    <source>
        <dbReference type="ARBA" id="ARBA00023125"/>
    </source>
</evidence>
<dbReference type="HOGENOM" id="CLU_1554447_0_0_11"/>
<dbReference type="GO" id="GO:0016020">
    <property type="term" value="C:membrane"/>
    <property type="evidence" value="ECO:0007669"/>
    <property type="project" value="InterPro"/>
</dbReference>
<dbReference type="InterPro" id="IPR016032">
    <property type="entry name" value="Sig_transdc_resp-reg_C-effctor"/>
</dbReference>
<dbReference type="GO" id="GO:0003677">
    <property type="term" value="F:DNA binding"/>
    <property type="evidence" value="ECO:0007669"/>
    <property type="project" value="UniProtKB-KW"/>
</dbReference>
<keyword evidence="4" id="KW-0472">Membrane</keyword>
<accession>D2B715</accession>
<evidence type="ECO:0000256" key="1">
    <source>
        <dbReference type="ARBA" id="ARBA00023015"/>
    </source>
</evidence>
<evidence type="ECO:0000259" key="5">
    <source>
        <dbReference type="PROSITE" id="PS50043"/>
    </source>
</evidence>
<dbReference type="PANTHER" id="PTHR44688:SF16">
    <property type="entry name" value="DNA-BINDING TRANSCRIPTIONAL ACTIVATOR DEVR_DOSR"/>
    <property type="match status" value="1"/>
</dbReference>
<dbReference type="GO" id="GO:0000155">
    <property type="term" value="F:phosphorelay sensor kinase activity"/>
    <property type="evidence" value="ECO:0007669"/>
    <property type="project" value="InterPro"/>
</dbReference>
<feature type="transmembrane region" description="Helical" evidence="4">
    <location>
        <begin position="16"/>
        <end position="38"/>
    </location>
</feature>
<evidence type="ECO:0000313" key="7">
    <source>
        <dbReference type="Proteomes" id="UP000002029"/>
    </source>
</evidence>
<dbReference type="Pfam" id="PF00196">
    <property type="entry name" value="GerE"/>
    <property type="match status" value="1"/>
</dbReference>
<dbReference type="SMART" id="SM00421">
    <property type="entry name" value="HTH_LUXR"/>
    <property type="match status" value="1"/>
</dbReference>
<reference evidence="6 7" key="1">
    <citation type="journal article" date="2010" name="Stand. Genomic Sci.">
        <title>Complete genome sequence of Streptosporangium roseum type strain (NI 9100).</title>
        <authorList>
            <person name="Nolan M."/>
            <person name="Sikorski J."/>
            <person name="Jando M."/>
            <person name="Lucas S."/>
            <person name="Lapidus A."/>
            <person name="Glavina Del Rio T."/>
            <person name="Chen F."/>
            <person name="Tice H."/>
            <person name="Pitluck S."/>
            <person name="Cheng J.F."/>
            <person name="Chertkov O."/>
            <person name="Sims D."/>
            <person name="Meincke L."/>
            <person name="Brettin T."/>
            <person name="Han C."/>
            <person name="Detter J.C."/>
            <person name="Bruce D."/>
            <person name="Goodwin L."/>
            <person name="Land M."/>
            <person name="Hauser L."/>
            <person name="Chang Y.J."/>
            <person name="Jeffries C.D."/>
            <person name="Ivanova N."/>
            <person name="Mavromatis K."/>
            <person name="Mikhailova N."/>
            <person name="Chen A."/>
            <person name="Palaniappan K."/>
            <person name="Chain P."/>
            <person name="Rohde M."/>
            <person name="Goker M."/>
            <person name="Bristow J."/>
            <person name="Eisen J.A."/>
            <person name="Markowitz V."/>
            <person name="Hugenholtz P."/>
            <person name="Kyrpides N.C."/>
            <person name="Klenk H.P."/>
        </authorList>
    </citation>
    <scope>NUCLEOTIDE SEQUENCE [LARGE SCALE GENOMIC DNA]</scope>
    <source>
        <strain evidence="7">ATCC 12428 / DSM 43021 / JCM 3005 / NI 9100</strain>
    </source>
</reference>
<dbReference type="PRINTS" id="PR00038">
    <property type="entry name" value="HTHLUXR"/>
</dbReference>
<dbReference type="InterPro" id="IPR036388">
    <property type="entry name" value="WH-like_DNA-bd_sf"/>
</dbReference>
<dbReference type="SUPFAM" id="SSF46894">
    <property type="entry name" value="C-terminal effector domain of the bipartite response regulators"/>
    <property type="match status" value="1"/>
</dbReference>
<keyword evidence="2" id="KW-0238">DNA-binding</keyword>